<dbReference type="AlphaFoldDB" id="A0A922K0S5"/>
<organism evidence="1 2">
    <name type="scientific">Carya illinoinensis</name>
    <name type="common">Pecan</name>
    <dbReference type="NCBI Taxonomy" id="32201"/>
    <lineage>
        <taxon>Eukaryota</taxon>
        <taxon>Viridiplantae</taxon>
        <taxon>Streptophyta</taxon>
        <taxon>Embryophyta</taxon>
        <taxon>Tracheophyta</taxon>
        <taxon>Spermatophyta</taxon>
        <taxon>Magnoliopsida</taxon>
        <taxon>eudicotyledons</taxon>
        <taxon>Gunneridae</taxon>
        <taxon>Pentapetalae</taxon>
        <taxon>rosids</taxon>
        <taxon>fabids</taxon>
        <taxon>Fagales</taxon>
        <taxon>Juglandaceae</taxon>
        <taxon>Carya</taxon>
    </lineage>
</organism>
<reference evidence="1" key="1">
    <citation type="submission" date="2021-01" db="EMBL/GenBank/DDBJ databases">
        <authorList>
            <person name="Lovell J.T."/>
            <person name="Bentley N."/>
            <person name="Bhattarai G."/>
            <person name="Jenkins J.W."/>
            <person name="Sreedasyam A."/>
            <person name="Alarcon Y."/>
            <person name="Bock C."/>
            <person name="Boston L."/>
            <person name="Carlson J."/>
            <person name="Cervantes K."/>
            <person name="Clermont K."/>
            <person name="Krom N."/>
            <person name="Kubenka K."/>
            <person name="Mamidi S."/>
            <person name="Mattison C."/>
            <person name="Monteros M."/>
            <person name="Pisani C."/>
            <person name="Plott C."/>
            <person name="Rajasekar S."/>
            <person name="Rhein H.S."/>
            <person name="Rohla C."/>
            <person name="Song M."/>
            <person name="Hilaire R.S."/>
            <person name="Shu S."/>
            <person name="Wells L."/>
            <person name="Wang X."/>
            <person name="Webber J."/>
            <person name="Heerema R.J."/>
            <person name="Klein P."/>
            <person name="Conner P."/>
            <person name="Grauke L."/>
            <person name="Grimwood J."/>
            <person name="Schmutz J."/>
            <person name="Randall J.J."/>
        </authorList>
    </citation>
    <scope>NUCLEOTIDE SEQUENCE</scope>
    <source>
        <tissue evidence="1">Leaf</tissue>
    </source>
</reference>
<sequence length="180" mass="20308">MHSISANRGVLRPCTCTKHRCQGISSTTPSTEATPNRCHPVPWTPCNVQRGPCFPSPKTEQPERLHPSYVRRNLQLARSPQPTPVSYRHRCLAPIFLNYSHPHTASCRQPPSSIIFHPADHRSHFARLLVFVATLFLGKKNRSQLCSQTVARRSSNDGVTSPRCLHRVPFTQRCAQRLSV</sequence>
<comment type="caution">
    <text evidence="1">The sequence shown here is derived from an EMBL/GenBank/DDBJ whole genome shotgun (WGS) entry which is preliminary data.</text>
</comment>
<proteinExistence type="predicted"/>
<dbReference type="EMBL" id="CM031827">
    <property type="protein sequence ID" value="KAG6723022.1"/>
    <property type="molecule type" value="Genomic_DNA"/>
</dbReference>
<evidence type="ECO:0000313" key="2">
    <source>
        <dbReference type="Proteomes" id="UP000811246"/>
    </source>
</evidence>
<protein>
    <submittedName>
        <fullName evidence="1">Uncharacterized protein</fullName>
    </submittedName>
</protein>
<gene>
    <name evidence="1" type="ORF">I3842_03G190100</name>
</gene>
<accession>A0A922K0S5</accession>
<evidence type="ECO:0000313" key="1">
    <source>
        <dbReference type="EMBL" id="KAG6723022.1"/>
    </source>
</evidence>
<name>A0A922K0S5_CARIL</name>
<dbReference type="Proteomes" id="UP000811246">
    <property type="component" value="Chromosome 3"/>
</dbReference>